<dbReference type="Proteomes" id="UP001295444">
    <property type="component" value="Chromosome 11"/>
</dbReference>
<comment type="subcellular location">
    <subcellularLocation>
        <location evidence="1">Mitochondrion</location>
    </subcellularLocation>
</comment>
<evidence type="ECO:0000313" key="6">
    <source>
        <dbReference type="Proteomes" id="UP001295444"/>
    </source>
</evidence>
<keyword evidence="6" id="KW-1185">Reference proteome</keyword>
<dbReference type="PANTHER" id="PTHR16046:SF9">
    <property type="entry name" value="SMC5-SMC6 COMPLEX LOCALIZATION FACTOR PROTEIN 2"/>
    <property type="match status" value="1"/>
</dbReference>
<dbReference type="SMART" id="SM00916">
    <property type="entry name" value="L51_S25_CI-B8"/>
    <property type="match status" value="1"/>
</dbReference>
<evidence type="ECO:0000256" key="2">
    <source>
        <dbReference type="ARBA" id="ARBA00010311"/>
    </source>
</evidence>
<dbReference type="Pfam" id="PF05047">
    <property type="entry name" value="L51_S25_CI-B8"/>
    <property type="match status" value="1"/>
</dbReference>
<comment type="similarity">
    <text evidence="2">Belongs to the FAM178 family.</text>
</comment>
<dbReference type="InterPro" id="IPR026161">
    <property type="entry name" value="FAM178"/>
</dbReference>
<organism evidence="5 6">
    <name type="scientific">Pelobates cultripes</name>
    <name type="common">Western spadefoot toad</name>
    <dbReference type="NCBI Taxonomy" id="61616"/>
    <lineage>
        <taxon>Eukaryota</taxon>
        <taxon>Metazoa</taxon>
        <taxon>Chordata</taxon>
        <taxon>Craniata</taxon>
        <taxon>Vertebrata</taxon>
        <taxon>Euteleostomi</taxon>
        <taxon>Amphibia</taxon>
        <taxon>Batrachia</taxon>
        <taxon>Anura</taxon>
        <taxon>Pelobatoidea</taxon>
        <taxon>Pelobatidae</taxon>
        <taxon>Pelobates</taxon>
    </lineage>
</organism>
<dbReference type="PANTHER" id="PTHR16046">
    <property type="entry name" value="SMC5-SMC6 COMPLEX LOCALIZATION FACTOR 2"/>
    <property type="match status" value="1"/>
</dbReference>
<dbReference type="GO" id="GO:0005739">
    <property type="term" value="C:mitochondrion"/>
    <property type="evidence" value="ECO:0007669"/>
    <property type="project" value="UniProtKB-SubCell"/>
</dbReference>
<accession>A0AAD1TB97</accession>
<dbReference type="InterPro" id="IPR044276">
    <property type="entry name" value="CANIN_dom"/>
</dbReference>
<proteinExistence type="inferred from homology"/>
<dbReference type="AlphaFoldDB" id="A0AAD1TB97"/>
<dbReference type="EMBL" id="OW240922">
    <property type="protein sequence ID" value="CAH2322904.1"/>
    <property type="molecule type" value="Genomic_DNA"/>
</dbReference>
<dbReference type="SUPFAM" id="SSF52833">
    <property type="entry name" value="Thioredoxin-like"/>
    <property type="match status" value="1"/>
</dbReference>
<dbReference type="Pfam" id="PF14816">
    <property type="entry name" value="CANIN"/>
    <property type="match status" value="1"/>
</dbReference>
<evidence type="ECO:0000259" key="4">
    <source>
        <dbReference type="SMART" id="SM00916"/>
    </source>
</evidence>
<gene>
    <name evidence="5" type="ORF">PECUL_23A011865</name>
</gene>
<feature type="domain" description="Ribosomal protein/NADH dehydrogenase" evidence="4">
    <location>
        <begin position="35"/>
        <end position="101"/>
    </location>
</feature>
<dbReference type="Gene3D" id="3.40.30.10">
    <property type="entry name" value="Glutaredoxin"/>
    <property type="match status" value="1"/>
</dbReference>
<name>A0AAD1TB97_PELCU</name>
<keyword evidence="3" id="KW-0496">Mitochondrion</keyword>
<dbReference type="InterPro" id="IPR007741">
    <property type="entry name" value="Ribosomal_mL43/mS25/NADH_DH"/>
</dbReference>
<evidence type="ECO:0000313" key="5">
    <source>
        <dbReference type="EMBL" id="CAH2322904.1"/>
    </source>
</evidence>
<evidence type="ECO:0000256" key="1">
    <source>
        <dbReference type="ARBA" id="ARBA00004173"/>
    </source>
</evidence>
<evidence type="ECO:0000256" key="3">
    <source>
        <dbReference type="ARBA" id="ARBA00023128"/>
    </source>
</evidence>
<dbReference type="InterPro" id="IPR036249">
    <property type="entry name" value="Thioredoxin-like_sf"/>
</dbReference>
<protein>
    <submittedName>
        <fullName evidence="5">SMC5-SMC6 complex localization factor 2 isoform X3</fullName>
    </submittedName>
</protein>
<reference evidence="5" key="1">
    <citation type="submission" date="2022-03" db="EMBL/GenBank/DDBJ databases">
        <authorList>
            <person name="Alioto T."/>
            <person name="Alioto T."/>
            <person name="Gomez Garrido J."/>
        </authorList>
    </citation>
    <scope>NUCLEOTIDE SEQUENCE</scope>
</reference>
<sequence>MTSRGTANRFLQSVLRNGLGRYVGQLKRLSITFSKDAQTARGAREFIEEKAVDFAKQNPGVVLYVSPKQCRVPKLVAEYYLSGWLMESVVQLNALNPRDQDRGSPPAIVFLGFCTTIHPESFDDQEMLLLLVMLLKMYLEKRLRHTSVVDLHSLVKNLLRGIKDWDVKMPELCTAISQLSNHHHNYVKLVQLVPASDLRGRQLRRHLGLMCISKLLDQDYTSIPTNYDSQMIFLCSCLEKMKPSTLIKKMQSNPESDCTSDLEQEAYYLTFSLLNLTNDASSSDEHYSKQRSNYLLKLCIALEKHIKCDIRENARLFYRTKVKDLVARIYGKWQELLQSTRPDQVT</sequence>